<sequence>MEPANVRTKIVSQIQHMVSNAVITDRRFLDDEQLIRSEQLAVLEEIFNANVRDTEIRELSSHFAGILRGDHPCHLAVWGKTGTGKTLTMTYFLNLLAEMCRAQGVPMRYEHLDLSTPRPCFRALNDLACMLNASKRYKKGISLEELILRIESALAEYAGYFVLFVDEVDNVRRDKDTFMTFLVRRLPQRIKAKLILVFASNRLNWPDNLDPRAKSFLKLNSLIFKPYDALDLRKILRIRVEKALVPDVVEAGVIEKIAALSSREHGDARRAVALLAKSAFLAEKAGSTITQASVDDALSELDTDRYLALVRSAPTQFQAAMGAIIEASRATRNGNIGSADAYEAYVRFCERASVRPLTSRAFGDLIGELDIASLVRSRVVSRGRYGRSRQIVLDLPTEVTERMYDTILLNFDM</sequence>
<dbReference type="GO" id="GO:0005524">
    <property type="term" value="F:ATP binding"/>
    <property type="evidence" value="ECO:0007669"/>
    <property type="project" value="UniProtKB-KW"/>
</dbReference>
<dbReference type="Proteomes" id="UP001431776">
    <property type="component" value="Unassembled WGS sequence"/>
</dbReference>
<proteinExistence type="inferred from homology"/>
<organism evidence="6 7">
    <name type="scientific">Anaerobaca lacustris</name>
    <dbReference type="NCBI Taxonomy" id="3044600"/>
    <lineage>
        <taxon>Bacteria</taxon>
        <taxon>Pseudomonadati</taxon>
        <taxon>Planctomycetota</taxon>
        <taxon>Phycisphaerae</taxon>
        <taxon>Sedimentisphaerales</taxon>
        <taxon>Anaerobacaceae</taxon>
        <taxon>Anaerobaca</taxon>
    </lineage>
</organism>
<evidence type="ECO:0000256" key="2">
    <source>
        <dbReference type="ARBA" id="ARBA00022705"/>
    </source>
</evidence>
<dbReference type="SUPFAM" id="SSF46785">
    <property type="entry name" value="Winged helix' DNA-binding domain"/>
    <property type="match status" value="1"/>
</dbReference>
<feature type="domain" description="Cdc6 C-terminal" evidence="5">
    <location>
        <begin position="321"/>
        <end position="403"/>
    </location>
</feature>
<dbReference type="Pfam" id="PF09079">
    <property type="entry name" value="WHD_Cdc6"/>
    <property type="match status" value="1"/>
</dbReference>
<dbReference type="Gene3D" id="1.10.10.10">
    <property type="entry name" value="Winged helix-like DNA-binding domain superfamily/Winged helix DNA-binding domain"/>
    <property type="match status" value="1"/>
</dbReference>
<dbReference type="AlphaFoldDB" id="A0AAW6U0U8"/>
<dbReference type="SUPFAM" id="SSF52540">
    <property type="entry name" value="P-loop containing nucleoside triphosphate hydrolases"/>
    <property type="match status" value="1"/>
</dbReference>
<keyword evidence="4" id="KW-0067">ATP-binding</keyword>
<protein>
    <submittedName>
        <fullName evidence="6">AAA family ATPase</fullName>
    </submittedName>
</protein>
<dbReference type="CDD" id="cd08768">
    <property type="entry name" value="Cdc6_C"/>
    <property type="match status" value="1"/>
</dbReference>
<keyword evidence="7" id="KW-1185">Reference proteome</keyword>
<dbReference type="Gene3D" id="1.10.8.60">
    <property type="match status" value="1"/>
</dbReference>
<reference evidence="6" key="1">
    <citation type="submission" date="2023-05" db="EMBL/GenBank/DDBJ databases">
        <title>Anaerotaeda fermentans gen. nov., sp. nov., a novel anaerobic planctomycete of the new family within the order Sedimentisphaerales isolated from Taman Peninsula, Russia.</title>
        <authorList>
            <person name="Khomyakova M.A."/>
            <person name="Merkel A.Y."/>
            <person name="Slobodkin A.I."/>
        </authorList>
    </citation>
    <scope>NUCLEOTIDE SEQUENCE</scope>
    <source>
        <strain evidence="6">M17dextr</strain>
    </source>
</reference>
<dbReference type="InterPro" id="IPR050311">
    <property type="entry name" value="ORC1/CDC6"/>
</dbReference>
<dbReference type="Pfam" id="PF13401">
    <property type="entry name" value="AAA_22"/>
    <property type="match status" value="1"/>
</dbReference>
<dbReference type="SMART" id="SM01074">
    <property type="entry name" value="Cdc6_C"/>
    <property type="match status" value="1"/>
</dbReference>
<gene>
    <name evidence="6" type="ORF">QJ522_21300</name>
</gene>
<dbReference type="PANTHER" id="PTHR10763:SF26">
    <property type="entry name" value="CELL DIVISION CONTROL PROTEIN 6 HOMOLOG"/>
    <property type="match status" value="1"/>
</dbReference>
<dbReference type="Gene3D" id="3.40.50.300">
    <property type="entry name" value="P-loop containing nucleotide triphosphate hydrolases"/>
    <property type="match status" value="1"/>
</dbReference>
<dbReference type="InterPro" id="IPR049945">
    <property type="entry name" value="AAA_22"/>
</dbReference>
<dbReference type="InterPro" id="IPR015163">
    <property type="entry name" value="Cdc6_C"/>
</dbReference>
<comment type="caution">
    <text evidence="6">The sequence shown here is derived from an EMBL/GenBank/DDBJ whole genome shotgun (WGS) entry which is preliminary data.</text>
</comment>
<comment type="similarity">
    <text evidence="1">Belongs to the CDC6/cdc18 family.</text>
</comment>
<evidence type="ECO:0000313" key="6">
    <source>
        <dbReference type="EMBL" id="MDI6451613.1"/>
    </source>
</evidence>
<dbReference type="CDD" id="cd00009">
    <property type="entry name" value="AAA"/>
    <property type="match status" value="1"/>
</dbReference>
<accession>A0AAW6U0U8</accession>
<name>A0AAW6U0U8_9BACT</name>
<evidence type="ECO:0000256" key="4">
    <source>
        <dbReference type="ARBA" id="ARBA00022840"/>
    </source>
</evidence>
<dbReference type="RefSeq" id="WP_349247023.1">
    <property type="nucleotide sequence ID" value="NZ_JASCXX010000042.1"/>
</dbReference>
<dbReference type="EMBL" id="JASCXX010000042">
    <property type="protein sequence ID" value="MDI6451613.1"/>
    <property type="molecule type" value="Genomic_DNA"/>
</dbReference>
<dbReference type="NCBIfam" id="TIGR02928">
    <property type="entry name" value="orc1/cdc6 family replication initiation protein"/>
    <property type="match status" value="1"/>
</dbReference>
<dbReference type="Pfam" id="PF22703">
    <property type="entry name" value="Cdc6_lid"/>
    <property type="match status" value="1"/>
</dbReference>
<evidence type="ECO:0000313" key="7">
    <source>
        <dbReference type="Proteomes" id="UP001431776"/>
    </source>
</evidence>
<keyword evidence="3" id="KW-0547">Nucleotide-binding</keyword>
<dbReference type="GO" id="GO:0006260">
    <property type="term" value="P:DNA replication"/>
    <property type="evidence" value="ECO:0007669"/>
    <property type="project" value="UniProtKB-KW"/>
</dbReference>
<evidence type="ECO:0000259" key="5">
    <source>
        <dbReference type="SMART" id="SM01074"/>
    </source>
</evidence>
<dbReference type="InterPro" id="IPR055237">
    <property type="entry name" value="Cdc6_lid"/>
</dbReference>
<evidence type="ECO:0000256" key="1">
    <source>
        <dbReference type="ARBA" id="ARBA00006184"/>
    </source>
</evidence>
<dbReference type="InterPro" id="IPR036388">
    <property type="entry name" value="WH-like_DNA-bd_sf"/>
</dbReference>
<evidence type="ECO:0000256" key="3">
    <source>
        <dbReference type="ARBA" id="ARBA00022741"/>
    </source>
</evidence>
<keyword evidence="2" id="KW-0235">DNA replication</keyword>
<dbReference type="InterPro" id="IPR027417">
    <property type="entry name" value="P-loop_NTPase"/>
</dbReference>
<dbReference type="HAMAP" id="MF_01407">
    <property type="entry name" value="ORC1_type_DNA_replic_protein"/>
    <property type="match status" value="1"/>
</dbReference>
<dbReference type="PANTHER" id="PTHR10763">
    <property type="entry name" value="CELL DIVISION CONTROL PROTEIN 6-RELATED"/>
    <property type="match status" value="1"/>
</dbReference>
<dbReference type="InterPro" id="IPR036390">
    <property type="entry name" value="WH_DNA-bd_sf"/>
</dbReference>
<dbReference type="InterPro" id="IPR014277">
    <property type="entry name" value="Orc1/Cdc6_arc"/>
</dbReference>